<sequence length="302" mass="31419">MTTTPRGIVVAINPSAAFGRGSAVGAQVVSALRTAGLEVTALSEPSFDALVAATRHALDLGTSALVMVGGDGMVNLGANLLAGSSIPLGIVPSGTGNDTARGLGIPLDDTDAAIAVLLDALTRPPRVIDAARVGAPGGPQRWFVGVLAAGFDAVVNERANLMRWPRGRSRYTLALLRELAVLRPRRYRLVLDGVESQTDAMLVSVGNNTSLGGGMLVTPNALLDDGLLDVLVVQPLSRLAFLRIFPRVFKGTHLTDPRVAVHRARTVSIDSEGLVAYADGERIGPLPLEVEVVPGALRVLAP</sequence>
<dbReference type="Pfam" id="PF19279">
    <property type="entry name" value="YegS_C"/>
    <property type="match status" value="1"/>
</dbReference>
<dbReference type="AlphaFoldDB" id="A0A5C8UNV7"/>
<gene>
    <name evidence="10" type="ORF">FVP33_12310</name>
</gene>
<proteinExistence type="inferred from homology"/>
<evidence type="ECO:0000313" key="11">
    <source>
        <dbReference type="Proteomes" id="UP000321379"/>
    </source>
</evidence>
<dbReference type="PROSITE" id="PS50146">
    <property type="entry name" value="DAGK"/>
    <property type="match status" value="1"/>
</dbReference>
<accession>A0A5C8UNV7</accession>
<comment type="cofactor">
    <cofactor evidence="1">
        <name>Mg(2+)</name>
        <dbReference type="ChEBI" id="CHEBI:18420"/>
    </cofactor>
</comment>
<evidence type="ECO:0000256" key="4">
    <source>
        <dbReference type="ARBA" id="ARBA00022741"/>
    </source>
</evidence>
<dbReference type="Gene3D" id="2.60.200.40">
    <property type="match status" value="1"/>
</dbReference>
<dbReference type="Pfam" id="PF00781">
    <property type="entry name" value="DAGK_cat"/>
    <property type="match status" value="1"/>
</dbReference>
<keyword evidence="8" id="KW-1208">Phospholipid metabolism</keyword>
<dbReference type="GO" id="GO:0004143">
    <property type="term" value="F:ATP-dependent diacylglycerol kinase activity"/>
    <property type="evidence" value="ECO:0007669"/>
    <property type="project" value="TreeGrafter"/>
</dbReference>
<name>A0A5C8UNV7_9MICO</name>
<dbReference type="InterPro" id="IPR016064">
    <property type="entry name" value="NAD/diacylglycerol_kinase_sf"/>
</dbReference>
<keyword evidence="7" id="KW-0444">Lipid biosynthesis</keyword>
<dbReference type="GO" id="GO:0005524">
    <property type="term" value="F:ATP binding"/>
    <property type="evidence" value="ECO:0007669"/>
    <property type="project" value="UniProtKB-KW"/>
</dbReference>
<evidence type="ECO:0000256" key="1">
    <source>
        <dbReference type="ARBA" id="ARBA00001946"/>
    </source>
</evidence>
<dbReference type="EMBL" id="VRMG01000008">
    <property type="protein sequence ID" value="TXN29913.1"/>
    <property type="molecule type" value="Genomic_DNA"/>
</dbReference>
<dbReference type="InterPro" id="IPR001206">
    <property type="entry name" value="Diacylglycerol_kinase_cat_dom"/>
</dbReference>
<organism evidence="10 11">
    <name type="scientific">Lacisediminihabitans profunda</name>
    <dbReference type="NCBI Taxonomy" id="2594790"/>
    <lineage>
        <taxon>Bacteria</taxon>
        <taxon>Bacillati</taxon>
        <taxon>Actinomycetota</taxon>
        <taxon>Actinomycetes</taxon>
        <taxon>Micrococcales</taxon>
        <taxon>Microbacteriaceae</taxon>
        <taxon>Lacisediminihabitans</taxon>
    </lineage>
</organism>
<dbReference type="Gene3D" id="3.40.50.10330">
    <property type="entry name" value="Probable inorganic polyphosphate/atp-NAD kinase, domain 1"/>
    <property type="match status" value="1"/>
</dbReference>
<keyword evidence="5 10" id="KW-0418">Kinase</keyword>
<keyword evidence="7" id="KW-0594">Phospholipid biosynthesis</keyword>
<dbReference type="PANTHER" id="PTHR12358">
    <property type="entry name" value="SPHINGOSINE KINASE"/>
    <property type="match status" value="1"/>
</dbReference>
<dbReference type="PANTHER" id="PTHR12358:SF106">
    <property type="entry name" value="LIPID KINASE YEGS"/>
    <property type="match status" value="1"/>
</dbReference>
<dbReference type="GO" id="GO:0008654">
    <property type="term" value="P:phospholipid biosynthetic process"/>
    <property type="evidence" value="ECO:0007669"/>
    <property type="project" value="UniProtKB-KW"/>
</dbReference>
<keyword evidence="11" id="KW-1185">Reference proteome</keyword>
<evidence type="ECO:0000256" key="2">
    <source>
        <dbReference type="ARBA" id="ARBA00005983"/>
    </source>
</evidence>
<comment type="similarity">
    <text evidence="2">Belongs to the diacylglycerol/lipid kinase family.</text>
</comment>
<comment type="caution">
    <text evidence="10">The sequence shown here is derived from an EMBL/GenBank/DDBJ whole genome shotgun (WGS) entry which is preliminary data.</text>
</comment>
<protein>
    <submittedName>
        <fullName evidence="10">Diacylglycerol kinase</fullName>
    </submittedName>
</protein>
<keyword evidence="3" id="KW-0808">Transferase</keyword>
<dbReference type="InterPro" id="IPR045540">
    <property type="entry name" value="YegS/DAGK_C"/>
</dbReference>
<evidence type="ECO:0000259" key="9">
    <source>
        <dbReference type="PROSITE" id="PS50146"/>
    </source>
</evidence>
<evidence type="ECO:0000256" key="3">
    <source>
        <dbReference type="ARBA" id="ARBA00022679"/>
    </source>
</evidence>
<dbReference type="InterPro" id="IPR050187">
    <property type="entry name" value="Lipid_Phosphate_FormReg"/>
</dbReference>
<dbReference type="RefSeq" id="WP_147783956.1">
    <property type="nucleotide sequence ID" value="NZ_VRMG01000008.1"/>
</dbReference>
<dbReference type="GO" id="GO:0005886">
    <property type="term" value="C:plasma membrane"/>
    <property type="evidence" value="ECO:0007669"/>
    <property type="project" value="TreeGrafter"/>
</dbReference>
<keyword evidence="7" id="KW-0443">Lipid metabolism</keyword>
<dbReference type="SMART" id="SM00046">
    <property type="entry name" value="DAGKc"/>
    <property type="match status" value="1"/>
</dbReference>
<evidence type="ECO:0000256" key="7">
    <source>
        <dbReference type="ARBA" id="ARBA00023209"/>
    </source>
</evidence>
<dbReference type="SUPFAM" id="SSF111331">
    <property type="entry name" value="NAD kinase/diacylglycerol kinase-like"/>
    <property type="match status" value="1"/>
</dbReference>
<evidence type="ECO:0000256" key="8">
    <source>
        <dbReference type="ARBA" id="ARBA00023264"/>
    </source>
</evidence>
<dbReference type="InterPro" id="IPR017438">
    <property type="entry name" value="ATP-NAD_kinase_N"/>
</dbReference>
<keyword evidence="4" id="KW-0547">Nucleotide-binding</keyword>
<evidence type="ECO:0000313" key="10">
    <source>
        <dbReference type="EMBL" id="TXN29913.1"/>
    </source>
</evidence>
<evidence type="ECO:0000256" key="6">
    <source>
        <dbReference type="ARBA" id="ARBA00022840"/>
    </source>
</evidence>
<evidence type="ECO:0000256" key="5">
    <source>
        <dbReference type="ARBA" id="ARBA00022777"/>
    </source>
</evidence>
<reference evidence="10 11" key="1">
    <citation type="submission" date="2019-08" db="EMBL/GenBank/DDBJ databases">
        <title>Bacterial whole genome sequence for Glaciihabitans sp. CHu50b-6-2.</title>
        <authorList>
            <person name="Jin L."/>
        </authorList>
    </citation>
    <scope>NUCLEOTIDE SEQUENCE [LARGE SCALE GENOMIC DNA]</scope>
    <source>
        <strain evidence="10 11">CHu50b-6-2</strain>
    </source>
</reference>
<feature type="domain" description="DAGKc" evidence="9">
    <location>
        <begin position="3"/>
        <end position="137"/>
    </location>
</feature>
<dbReference type="Proteomes" id="UP000321379">
    <property type="component" value="Unassembled WGS sequence"/>
</dbReference>
<keyword evidence="6" id="KW-0067">ATP-binding</keyword>